<keyword evidence="2" id="KW-1185">Reference proteome</keyword>
<sequence>MVRLIASDDPAKAGAVREVHLRKRFHMSATDLAAKSGLTPPKANAVRQWCGIDGDAQCCRVFQHGSMKFPSYSDHALTKMKKVVEDHGIDAIWAAHKGKAAKPVPEVRAA</sequence>
<protein>
    <submittedName>
        <fullName evidence="1">Uncharacterized protein</fullName>
    </submittedName>
</protein>
<gene>
    <name evidence="1" type="ORF">ACFPMG_30955</name>
</gene>
<dbReference type="RefSeq" id="WP_376999440.1">
    <property type="nucleotide sequence ID" value="NZ_JBHSLC010000113.1"/>
</dbReference>
<name>A0ABW0GFV7_9PROT</name>
<accession>A0ABW0GFV7</accession>
<comment type="caution">
    <text evidence="1">The sequence shown here is derived from an EMBL/GenBank/DDBJ whole genome shotgun (WGS) entry which is preliminary data.</text>
</comment>
<dbReference type="Proteomes" id="UP001596166">
    <property type="component" value="Unassembled WGS sequence"/>
</dbReference>
<reference evidence="2" key="1">
    <citation type="journal article" date="2019" name="Int. J. Syst. Evol. Microbiol.">
        <title>The Global Catalogue of Microorganisms (GCM) 10K type strain sequencing project: providing services to taxonomists for standard genome sequencing and annotation.</title>
        <authorList>
            <consortium name="The Broad Institute Genomics Platform"/>
            <consortium name="The Broad Institute Genome Sequencing Center for Infectious Disease"/>
            <person name="Wu L."/>
            <person name="Ma J."/>
        </authorList>
    </citation>
    <scope>NUCLEOTIDE SEQUENCE [LARGE SCALE GENOMIC DNA]</scope>
    <source>
        <strain evidence="2">CCUG 58760</strain>
    </source>
</reference>
<evidence type="ECO:0000313" key="1">
    <source>
        <dbReference type="EMBL" id="MFC5359424.1"/>
    </source>
</evidence>
<evidence type="ECO:0000313" key="2">
    <source>
        <dbReference type="Proteomes" id="UP001596166"/>
    </source>
</evidence>
<proteinExistence type="predicted"/>
<organism evidence="1 2">
    <name type="scientific">Azospirillum himalayense</name>
    <dbReference type="NCBI Taxonomy" id="654847"/>
    <lineage>
        <taxon>Bacteria</taxon>
        <taxon>Pseudomonadati</taxon>
        <taxon>Pseudomonadota</taxon>
        <taxon>Alphaproteobacteria</taxon>
        <taxon>Rhodospirillales</taxon>
        <taxon>Azospirillaceae</taxon>
        <taxon>Azospirillum</taxon>
    </lineage>
</organism>
<dbReference type="EMBL" id="JBHSLC010000113">
    <property type="protein sequence ID" value="MFC5359424.1"/>
    <property type="molecule type" value="Genomic_DNA"/>
</dbReference>